<dbReference type="HOGENOM" id="CLU_593998_0_0_2"/>
<feature type="domain" description="Piwi" evidence="1">
    <location>
        <begin position="123"/>
        <end position="446"/>
    </location>
</feature>
<dbReference type="Gene3D" id="3.30.420.10">
    <property type="entry name" value="Ribonuclease H-like superfamily/Ribonuclease H"/>
    <property type="match status" value="1"/>
</dbReference>
<evidence type="ECO:0000259" key="1">
    <source>
        <dbReference type="SMART" id="SM00950"/>
    </source>
</evidence>
<dbReference type="EMBL" id="CP001401">
    <property type="protein sequence ID" value="ACP55411.1"/>
    <property type="molecule type" value="Genomic_DNA"/>
</dbReference>
<dbReference type="Proteomes" id="UP000002307">
    <property type="component" value="Chromosome"/>
</dbReference>
<dbReference type="SUPFAM" id="SSF53098">
    <property type="entry name" value="Ribonuclease H-like"/>
    <property type="match status" value="1"/>
</dbReference>
<gene>
    <name evidence="2" type="ordered locus">M1627_1528</name>
</gene>
<organism evidence="2 3">
    <name type="scientific">Saccharolobus islandicus (strain M.16.27)</name>
    <name type="common">Sulfolobus islandicus</name>
    <dbReference type="NCBI Taxonomy" id="427318"/>
    <lineage>
        <taxon>Archaea</taxon>
        <taxon>Thermoproteota</taxon>
        <taxon>Thermoprotei</taxon>
        <taxon>Sulfolobales</taxon>
        <taxon>Sulfolobaceae</taxon>
        <taxon>Saccharolobus</taxon>
    </lineage>
</organism>
<dbReference type="InterPro" id="IPR036397">
    <property type="entry name" value="RNaseH_sf"/>
</dbReference>
<accession>C3N5Y6</accession>
<evidence type="ECO:0000313" key="3">
    <source>
        <dbReference type="Proteomes" id="UP000002307"/>
    </source>
</evidence>
<proteinExistence type="predicted"/>
<dbReference type="InterPro" id="IPR012337">
    <property type="entry name" value="RNaseH-like_sf"/>
</dbReference>
<dbReference type="Pfam" id="PF02171">
    <property type="entry name" value="Piwi"/>
    <property type="match status" value="1"/>
</dbReference>
<dbReference type="KEGG" id="sim:M1627_1528"/>
<dbReference type="GeneID" id="84050172"/>
<dbReference type="InterPro" id="IPR003165">
    <property type="entry name" value="Piwi"/>
</dbReference>
<protein>
    <recommendedName>
        <fullName evidence="1">Piwi domain-containing protein</fullName>
    </recommendedName>
</protein>
<reference evidence="2 3" key="1">
    <citation type="journal article" date="2009" name="Proc. Natl. Acad. Sci. U.S.A.">
        <title>Biogeography of the Sulfolobus islandicus pan-genome.</title>
        <authorList>
            <person name="Reno M.L."/>
            <person name="Held N.L."/>
            <person name="Fields C.J."/>
            <person name="Burke P.V."/>
            <person name="Whitaker R.J."/>
        </authorList>
    </citation>
    <scope>NUCLEOTIDE SEQUENCE [LARGE SCALE GENOMIC DNA]</scope>
    <source>
        <strain evidence="2 3">M.16.27</strain>
    </source>
</reference>
<dbReference type="AlphaFoldDB" id="C3N5Y6"/>
<dbReference type="Gene3D" id="3.40.50.2300">
    <property type="match status" value="1"/>
</dbReference>
<dbReference type="SMART" id="SM00950">
    <property type="entry name" value="Piwi"/>
    <property type="match status" value="1"/>
</dbReference>
<name>C3N5Y6_SACI3</name>
<evidence type="ECO:0000313" key="2">
    <source>
        <dbReference type="EMBL" id="ACP55411.1"/>
    </source>
</evidence>
<dbReference type="GO" id="GO:0003676">
    <property type="term" value="F:nucleic acid binding"/>
    <property type="evidence" value="ECO:0007669"/>
    <property type="project" value="InterPro"/>
</dbReference>
<dbReference type="RefSeq" id="WP_012718852.1">
    <property type="nucleotide sequence ID" value="NC_012632.1"/>
</dbReference>
<sequence>MSEYATILPENKINVIFRSNNKYHVPEFITVFKPYEGRDINLQVLVVNGDNEIYDLTKLLFYEIYVRDDTKYPWPYTKTRGGISRVFGIRYNFDPSTISRININSENDFISSISNQLDMNRFNVAVIIANRKLTKEFHDKTKAALIGSRIRTQFVTFTTLKRLKNRKYKATIPLPLAVQLIAKAGGTPWIVDSSIYNDLSKNVSSNGMLMGIAFARTRKDKITYSVGYFTTLNNYYQRFDVQPINESAPITDSTEGLYVPKEAMVKTLESGIGWYKNIIGITPPLLIIFKTSPMHKDEKEAIEAVLGKDIKWVFIHAQYNTPVRIFGNKEDDYKVNRGTVIIKKRKRWNPNNGDYLHSEIVITATGKYRKPSTKNPSETEERYISGTPRPITLNVYSSFDVNPIGVAELTLSQIKADWEHPDIRKRKITVLKYANRMAKIIQYINNLSSVPSVDVRDVL</sequence>